<feature type="domain" description="Methyltransferase FkbM" evidence="1">
    <location>
        <begin position="32"/>
        <end position="189"/>
    </location>
</feature>
<dbReference type="GO" id="GO:0032259">
    <property type="term" value="P:methylation"/>
    <property type="evidence" value="ECO:0007669"/>
    <property type="project" value="UniProtKB-KW"/>
</dbReference>
<keyword evidence="3" id="KW-1185">Reference proteome</keyword>
<name>A0A3D9L1E4_MARFU</name>
<keyword evidence="2" id="KW-0808">Transferase</keyword>
<dbReference type="Pfam" id="PF05050">
    <property type="entry name" value="Methyltransf_21"/>
    <property type="match status" value="1"/>
</dbReference>
<dbReference type="InterPro" id="IPR052514">
    <property type="entry name" value="SAM-dependent_MTase"/>
</dbReference>
<accession>A0A3D9L1E4</accession>
<dbReference type="Gene3D" id="3.40.50.150">
    <property type="entry name" value="Vaccinia Virus protein VP39"/>
    <property type="match status" value="1"/>
</dbReference>
<protein>
    <submittedName>
        <fullName evidence="2">FkbM family methyltransferase</fullName>
    </submittedName>
</protein>
<evidence type="ECO:0000313" key="3">
    <source>
        <dbReference type="Proteomes" id="UP000256779"/>
    </source>
</evidence>
<dbReference type="NCBIfam" id="TIGR01444">
    <property type="entry name" value="fkbM_fam"/>
    <property type="match status" value="1"/>
</dbReference>
<dbReference type="Proteomes" id="UP000256779">
    <property type="component" value="Unassembled WGS sequence"/>
</dbReference>
<dbReference type="SUPFAM" id="SSF53335">
    <property type="entry name" value="S-adenosyl-L-methionine-dependent methyltransferases"/>
    <property type="match status" value="1"/>
</dbReference>
<dbReference type="InterPro" id="IPR006342">
    <property type="entry name" value="FkbM_mtfrase"/>
</dbReference>
<dbReference type="EMBL" id="QREG01000017">
    <property type="protein sequence ID" value="RED95638.1"/>
    <property type="molecule type" value="Genomic_DNA"/>
</dbReference>
<organism evidence="2 3">
    <name type="scientific">Marinoscillum furvescens DSM 4134</name>
    <dbReference type="NCBI Taxonomy" id="1122208"/>
    <lineage>
        <taxon>Bacteria</taxon>
        <taxon>Pseudomonadati</taxon>
        <taxon>Bacteroidota</taxon>
        <taxon>Cytophagia</taxon>
        <taxon>Cytophagales</taxon>
        <taxon>Reichenbachiellaceae</taxon>
        <taxon>Marinoscillum</taxon>
    </lineage>
</organism>
<dbReference type="GO" id="GO:0008168">
    <property type="term" value="F:methyltransferase activity"/>
    <property type="evidence" value="ECO:0007669"/>
    <property type="project" value="UniProtKB-KW"/>
</dbReference>
<evidence type="ECO:0000313" key="2">
    <source>
        <dbReference type="EMBL" id="RED95638.1"/>
    </source>
</evidence>
<evidence type="ECO:0000259" key="1">
    <source>
        <dbReference type="Pfam" id="PF05050"/>
    </source>
</evidence>
<dbReference type="PANTHER" id="PTHR34203">
    <property type="entry name" value="METHYLTRANSFERASE, FKBM FAMILY PROTEIN"/>
    <property type="match status" value="1"/>
</dbReference>
<comment type="caution">
    <text evidence="2">The sequence shown here is derived from an EMBL/GenBank/DDBJ whole genome shotgun (WGS) entry which is preliminary data.</text>
</comment>
<proteinExistence type="predicted"/>
<gene>
    <name evidence="2" type="ORF">C7460_11788</name>
</gene>
<keyword evidence="2" id="KW-0489">Methyltransferase</keyword>
<dbReference type="InterPro" id="IPR029063">
    <property type="entry name" value="SAM-dependent_MTases_sf"/>
</dbReference>
<reference evidence="2 3" key="1">
    <citation type="submission" date="2018-07" db="EMBL/GenBank/DDBJ databases">
        <title>Genomic Encyclopedia of Type Strains, Phase IV (KMG-IV): sequencing the most valuable type-strain genomes for metagenomic binning, comparative biology and taxonomic classification.</title>
        <authorList>
            <person name="Goeker M."/>
        </authorList>
    </citation>
    <scope>NUCLEOTIDE SEQUENCE [LARGE SCALE GENOMIC DNA]</scope>
    <source>
        <strain evidence="2 3">DSM 4134</strain>
    </source>
</reference>
<dbReference type="PANTHER" id="PTHR34203:SF15">
    <property type="entry name" value="SLL1173 PROTEIN"/>
    <property type="match status" value="1"/>
</dbReference>
<sequence length="223" mass="26139">MKVRLNRYQRKTERDTFEYIRSLDLKNTTVLDIGANKGIYSLFFAQQMLHTGAIWAFEPQPELKDHLHRISQVFSLSSLRIFDYGLSNQHTTAWLYRKATGHGGASLEVTNQPEKVKVRLKRLDDVVKDHPPKHPVSLIKCDIENHELQCLKGATSTLKRYHPTLIIECHDQLARSGELFEFLKSQGYQGTFFHRGTRLPLSHWAQYPYRKADTHRNYIFEYH</sequence>
<dbReference type="AlphaFoldDB" id="A0A3D9L1E4"/>